<proteinExistence type="predicted"/>
<name>A0A7C9CQG2_OPUST</name>
<feature type="region of interest" description="Disordered" evidence="1">
    <location>
        <begin position="58"/>
        <end position="88"/>
    </location>
</feature>
<feature type="compositionally biased region" description="Polar residues" evidence="1">
    <location>
        <begin position="58"/>
        <end position="67"/>
    </location>
</feature>
<protein>
    <submittedName>
        <fullName evidence="2">Uncharacterized protein</fullName>
    </submittedName>
</protein>
<evidence type="ECO:0000313" key="2">
    <source>
        <dbReference type="EMBL" id="MBA4623941.1"/>
    </source>
</evidence>
<evidence type="ECO:0000256" key="1">
    <source>
        <dbReference type="SAM" id="MobiDB-lite"/>
    </source>
</evidence>
<dbReference type="AlphaFoldDB" id="A0A7C9CQG2"/>
<reference evidence="2" key="1">
    <citation type="journal article" date="2013" name="J. Plant Res.">
        <title>Effect of fungi and light on seed germination of three Opuntia species from semiarid lands of central Mexico.</title>
        <authorList>
            <person name="Delgado-Sanchez P."/>
            <person name="Jimenez-Bremont J.F."/>
            <person name="Guerrero-Gonzalez Mde L."/>
            <person name="Flores J."/>
        </authorList>
    </citation>
    <scope>NUCLEOTIDE SEQUENCE</scope>
    <source>
        <tissue evidence="2">Cladode</tissue>
    </source>
</reference>
<accession>A0A7C9CQG2</accession>
<reference evidence="2" key="2">
    <citation type="submission" date="2020-07" db="EMBL/GenBank/DDBJ databases">
        <authorList>
            <person name="Vera ALvarez R."/>
            <person name="Arias-Moreno D.M."/>
            <person name="Jimenez-Jacinto V."/>
            <person name="Jimenez-Bremont J.F."/>
            <person name="Swaminathan K."/>
            <person name="Moose S.P."/>
            <person name="Guerrero-Gonzalez M.L."/>
            <person name="Marino-Ramirez L."/>
            <person name="Landsman D."/>
            <person name="Rodriguez-Kessler M."/>
            <person name="Delgado-Sanchez P."/>
        </authorList>
    </citation>
    <scope>NUCLEOTIDE SEQUENCE</scope>
    <source>
        <tissue evidence="2">Cladode</tissue>
    </source>
</reference>
<dbReference type="EMBL" id="GISG01045691">
    <property type="protein sequence ID" value="MBA4623941.1"/>
    <property type="molecule type" value="Transcribed_RNA"/>
</dbReference>
<sequence>MCGTPNSPAASTVKDMVVSDTMQLTGGTSPPALLRRQRSSLKGCSEWRSVETQSSGMSCVASASTGGRPSVMVSNRKEGRPSRAAGPRDRRRRLWLYSLLTKVMWKPLEWRILASLSMGFM</sequence>
<organism evidence="2">
    <name type="scientific">Opuntia streptacantha</name>
    <name type="common">Prickly pear cactus</name>
    <name type="synonym">Opuntia cardona</name>
    <dbReference type="NCBI Taxonomy" id="393608"/>
    <lineage>
        <taxon>Eukaryota</taxon>
        <taxon>Viridiplantae</taxon>
        <taxon>Streptophyta</taxon>
        <taxon>Embryophyta</taxon>
        <taxon>Tracheophyta</taxon>
        <taxon>Spermatophyta</taxon>
        <taxon>Magnoliopsida</taxon>
        <taxon>eudicotyledons</taxon>
        <taxon>Gunneridae</taxon>
        <taxon>Pentapetalae</taxon>
        <taxon>Caryophyllales</taxon>
        <taxon>Cactineae</taxon>
        <taxon>Cactaceae</taxon>
        <taxon>Opuntioideae</taxon>
        <taxon>Opuntia</taxon>
    </lineage>
</organism>